<name>A0A3M8UT54_9ACTN</name>
<gene>
    <name evidence="1" type="ORF">EEJ42_33450</name>
</gene>
<proteinExistence type="predicted"/>
<organism evidence="1 2">
    <name type="scientific">Streptomyces botrytidirepellens</name>
    <dbReference type="NCBI Taxonomy" id="2486417"/>
    <lineage>
        <taxon>Bacteria</taxon>
        <taxon>Bacillati</taxon>
        <taxon>Actinomycetota</taxon>
        <taxon>Actinomycetes</taxon>
        <taxon>Kitasatosporales</taxon>
        <taxon>Streptomycetaceae</taxon>
        <taxon>Streptomyces</taxon>
    </lineage>
</organism>
<comment type="caution">
    <text evidence="1">The sequence shown here is derived from an EMBL/GenBank/DDBJ whole genome shotgun (WGS) entry which is preliminary data.</text>
</comment>
<dbReference type="AlphaFoldDB" id="A0A3M8UT54"/>
<evidence type="ECO:0000313" key="2">
    <source>
        <dbReference type="Proteomes" id="UP000275401"/>
    </source>
</evidence>
<keyword evidence="2" id="KW-1185">Reference proteome</keyword>
<protein>
    <submittedName>
        <fullName evidence="1">Uncharacterized protein</fullName>
    </submittedName>
</protein>
<accession>A0A3M8UT54</accession>
<reference evidence="1 2" key="1">
    <citation type="submission" date="2018-11" db="EMBL/GenBank/DDBJ databases">
        <title>The Potential of Streptomyces as Biocontrol Agents against the Tomato grey mould, Botrytis cinerea (Gray mold) Frontiers in Microbiology.</title>
        <authorList>
            <person name="Li D."/>
        </authorList>
    </citation>
    <scope>NUCLEOTIDE SEQUENCE [LARGE SCALE GENOMIC DNA]</scope>
    <source>
        <strain evidence="1 2">NEAU-LD23</strain>
    </source>
</reference>
<evidence type="ECO:0000313" key="1">
    <source>
        <dbReference type="EMBL" id="RNG08209.1"/>
    </source>
</evidence>
<sequence length="96" mass="10701">MRYVEHGVVVTAVWVSDPTIDPAVALENILRTDLPYEVEVIAEAKRFYKSHGASFSGWIVSVGKGLSHSDPIPNKPEAMAQLRHDVAERFHRPVHA</sequence>
<dbReference type="Proteomes" id="UP000275401">
    <property type="component" value="Unassembled WGS sequence"/>
</dbReference>
<dbReference type="EMBL" id="RIBZ01000598">
    <property type="protein sequence ID" value="RNG08209.1"/>
    <property type="molecule type" value="Genomic_DNA"/>
</dbReference>